<organism evidence="2 3">
    <name type="scientific">Absidia repens</name>
    <dbReference type="NCBI Taxonomy" id="90262"/>
    <lineage>
        <taxon>Eukaryota</taxon>
        <taxon>Fungi</taxon>
        <taxon>Fungi incertae sedis</taxon>
        <taxon>Mucoromycota</taxon>
        <taxon>Mucoromycotina</taxon>
        <taxon>Mucoromycetes</taxon>
        <taxon>Mucorales</taxon>
        <taxon>Cunninghamellaceae</taxon>
        <taxon>Absidia</taxon>
    </lineage>
</organism>
<reference evidence="2 3" key="1">
    <citation type="submission" date="2016-07" db="EMBL/GenBank/DDBJ databases">
        <title>Pervasive Adenine N6-methylation of Active Genes in Fungi.</title>
        <authorList>
            <consortium name="DOE Joint Genome Institute"/>
            <person name="Mondo S.J."/>
            <person name="Dannebaum R.O."/>
            <person name="Kuo R.C."/>
            <person name="Labutti K."/>
            <person name="Haridas S."/>
            <person name="Kuo A."/>
            <person name="Salamov A."/>
            <person name="Ahrendt S.R."/>
            <person name="Lipzen A."/>
            <person name="Sullivan W."/>
            <person name="Andreopoulos W.B."/>
            <person name="Clum A."/>
            <person name="Lindquist E."/>
            <person name="Daum C."/>
            <person name="Ramamoorthy G.K."/>
            <person name="Gryganskyi A."/>
            <person name="Culley D."/>
            <person name="Magnuson J.K."/>
            <person name="James T.Y."/>
            <person name="O'Malley M.A."/>
            <person name="Stajich J.E."/>
            <person name="Spatafora J.W."/>
            <person name="Visel A."/>
            <person name="Grigoriev I.V."/>
        </authorList>
    </citation>
    <scope>NUCLEOTIDE SEQUENCE [LARGE SCALE GENOMIC DNA]</scope>
    <source>
        <strain evidence="2 3">NRRL 1336</strain>
    </source>
</reference>
<proteinExistence type="predicted"/>
<keyword evidence="3" id="KW-1185">Reference proteome</keyword>
<dbReference type="Proteomes" id="UP000193560">
    <property type="component" value="Unassembled WGS sequence"/>
</dbReference>
<feature type="domain" description="Reverse transcriptase zinc-binding" evidence="1">
    <location>
        <begin position="5"/>
        <end position="55"/>
    </location>
</feature>
<evidence type="ECO:0000259" key="1">
    <source>
        <dbReference type="Pfam" id="PF13966"/>
    </source>
</evidence>
<gene>
    <name evidence="2" type="ORF">BCR42DRAFT_326964</name>
</gene>
<dbReference type="InterPro" id="IPR026960">
    <property type="entry name" value="RVT-Znf"/>
</dbReference>
<sequence>FPMDPMARTFWYRLLHNKLMCQQFYSILDSTSTPICRLCSTNIETLDHLFYSCPLK</sequence>
<name>A0A1X2IHQ7_9FUNG</name>
<dbReference type="OrthoDB" id="2273311at2759"/>
<dbReference type="AlphaFoldDB" id="A0A1X2IHQ7"/>
<protein>
    <recommendedName>
        <fullName evidence="1">Reverse transcriptase zinc-binding domain-containing protein</fullName>
    </recommendedName>
</protein>
<dbReference type="Pfam" id="PF13966">
    <property type="entry name" value="zf-RVT"/>
    <property type="match status" value="1"/>
</dbReference>
<feature type="non-terminal residue" evidence="2">
    <location>
        <position position="1"/>
    </location>
</feature>
<evidence type="ECO:0000313" key="3">
    <source>
        <dbReference type="Proteomes" id="UP000193560"/>
    </source>
</evidence>
<comment type="caution">
    <text evidence="2">The sequence shown here is derived from an EMBL/GenBank/DDBJ whole genome shotgun (WGS) entry which is preliminary data.</text>
</comment>
<evidence type="ECO:0000313" key="2">
    <source>
        <dbReference type="EMBL" id="ORZ16896.1"/>
    </source>
</evidence>
<dbReference type="EMBL" id="MCGE01000010">
    <property type="protein sequence ID" value="ORZ16896.1"/>
    <property type="molecule type" value="Genomic_DNA"/>
</dbReference>
<accession>A0A1X2IHQ7</accession>